<dbReference type="InterPro" id="IPR050698">
    <property type="entry name" value="MBL"/>
</dbReference>
<dbReference type="AlphaFoldDB" id="A0A380BK64"/>
<reference evidence="1 2" key="1">
    <citation type="submission" date="2018-06" db="EMBL/GenBank/DDBJ databases">
        <authorList>
            <consortium name="Pathogen Informatics"/>
            <person name="Doyle S."/>
        </authorList>
    </citation>
    <scope>NUCLEOTIDE SEQUENCE [LARGE SCALE GENOMIC DNA]</scope>
    <source>
        <strain evidence="1 2">NCTC11388</strain>
    </source>
</reference>
<name>A0A380BK64_SPHSI</name>
<evidence type="ECO:0000313" key="1">
    <source>
        <dbReference type="EMBL" id="SUJ02477.1"/>
    </source>
</evidence>
<dbReference type="RefSeq" id="WP_115169358.1">
    <property type="nucleotide sequence ID" value="NZ_UGYW01000002.1"/>
</dbReference>
<sequence length="315" mass="36525">MPDILADFLVRRPEGYYCRYGDFYIDALEPVRIDVVSHAHADHATKGHAQIIATEATAAFMQYRYNKQPLHTFLVKRFEEPFNIAEVILTFIPAGHILGSAQILMEYKGVRYLYTGDYKVDTDPTCEPIHIVKADVLITESTFANPEVSHPDAVTEILKLKDRPFNILLGCYALGKAQRITALLNQHCPERQVLTHHNILPFHRIYDQLGNFPMKYEPYNRQIMKQGKPDKVYLVPPMTFNSYFRATKVQRAFASGWKRLQQHNDIELYISDHVDWQDILDYVDQVQPSQIWTIHGDGRLLKEYYGANLEVRDIL</sequence>
<dbReference type="PANTHER" id="PTHR11203">
    <property type="entry name" value="CLEAVAGE AND POLYADENYLATION SPECIFICITY FACTOR FAMILY MEMBER"/>
    <property type="match status" value="1"/>
</dbReference>
<protein>
    <submittedName>
        <fullName evidence="1">F0F1-type ATP synthase, epsilon subunit (Mitochondrial delta subunit)</fullName>
    </submittedName>
</protein>
<dbReference type="PANTHER" id="PTHR11203:SF49">
    <property type="entry name" value="BLL1145 PROTEIN"/>
    <property type="match status" value="1"/>
</dbReference>
<organism evidence="1 2">
    <name type="scientific">Sphingobacterium spiritivorum</name>
    <name type="common">Flavobacterium spiritivorum</name>
    <dbReference type="NCBI Taxonomy" id="258"/>
    <lineage>
        <taxon>Bacteria</taxon>
        <taxon>Pseudomonadati</taxon>
        <taxon>Bacteroidota</taxon>
        <taxon>Sphingobacteriia</taxon>
        <taxon>Sphingobacteriales</taxon>
        <taxon>Sphingobacteriaceae</taxon>
        <taxon>Sphingobacterium</taxon>
    </lineage>
</organism>
<gene>
    <name evidence="1" type="ORF">NCTC11388_01028</name>
</gene>
<dbReference type="InterPro" id="IPR036866">
    <property type="entry name" value="RibonucZ/Hydroxyglut_hydro"/>
</dbReference>
<dbReference type="Proteomes" id="UP000254893">
    <property type="component" value="Unassembled WGS sequence"/>
</dbReference>
<proteinExistence type="predicted"/>
<dbReference type="EMBL" id="UGYW01000002">
    <property type="protein sequence ID" value="SUJ02477.1"/>
    <property type="molecule type" value="Genomic_DNA"/>
</dbReference>
<dbReference type="SUPFAM" id="SSF56281">
    <property type="entry name" value="Metallo-hydrolase/oxidoreductase"/>
    <property type="match status" value="1"/>
</dbReference>
<dbReference type="Gene3D" id="3.60.15.10">
    <property type="entry name" value="Ribonuclease Z/Hydroxyacylglutathione hydrolase-like"/>
    <property type="match status" value="1"/>
</dbReference>
<dbReference type="GO" id="GO:0004521">
    <property type="term" value="F:RNA endonuclease activity"/>
    <property type="evidence" value="ECO:0007669"/>
    <property type="project" value="TreeGrafter"/>
</dbReference>
<accession>A0A380BK64</accession>
<evidence type="ECO:0000313" key="2">
    <source>
        <dbReference type="Proteomes" id="UP000254893"/>
    </source>
</evidence>